<accession>A0A8H3F4A4</accession>
<evidence type="ECO:0000313" key="3">
    <source>
        <dbReference type="EMBL" id="CAF9915752.1"/>
    </source>
</evidence>
<dbReference type="InterPro" id="IPR051678">
    <property type="entry name" value="AGP_Transferase"/>
</dbReference>
<feature type="compositionally biased region" description="Basic and acidic residues" evidence="1">
    <location>
        <begin position="760"/>
        <end position="770"/>
    </location>
</feature>
<feature type="region of interest" description="Disordered" evidence="1">
    <location>
        <begin position="691"/>
        <end position="729"/>
    </location>
</feature>
<feature type="region of interest" description="Disordered" evidence="1">
    <location>
        <begin position="586"/>
        <end position="609"/>
    </location>
</feature>
<feature type="compositionally biased region" description="Low complexity" evidence="1">
    <location>
        <begin position="815"/>
        <end position="829"/>
    </location>
</feature>
<feature type="domain" description="Aminoglycoside phosphotransferase" evidence="2">
    <location>
        <begin position="155"/>
        <end position="372"/>
    </location>
</feature>
<dbReference type="EMBL" id="CAJPDS010000016">
    <property type="protein sequence ID" value="CAF9915752.1"/>
    <property type="molecule type" value="Genomic_DNA"/>
</dbReference>
<feature type="region of interest" description="Disordered" evidence="1">
    <location>
        <begin position="516"/>
        <end position="560"/>
    </location>
</feature>
<evidence type="ECO:0000256" key="1">
    <source>
        <dbReference type="SAM" id="MobiDB-lite"/>
    </source>
</evidence>
<dbReference type="SUPFAM" id="SSF56112">
    <property type="entry name" value="Protein kinase-like (PK-like)"/>
    <property type="match status" value="1"/>
</dbReference>
<keyword evidence="4" id="KW-1185">Reference proteome</keyword>
<gene>
    <name evidence="3" type="ORF">HETSPECPRED_002574</name>
</gene>
<dbReference type="Proteomes" id="UP000664521">
    <property type="component" value="Unassembled WGS sequence"/>
</dbReference>
<dbReference type="PANTHER" id="PTHR21310">
    <property type="entry name" value="AMINOGLYCOSIDE PHOSPHOTRANSFERASE-RELATED-RELATED"/>
    <property type="match status" value="1"/>
</dbReference>
<name>A0A8H3F4A4_9LECA</name>
<dbReference type="InterPro" id="IPR002575">
    <property type="entry name" value="Aminoglycoside_PTrfase"/>
</dbReference>
<dbReference type="Gene3D" id="3.90.1200.10">
    <property type="match status" value="1"/>
</dbReference>
<organism evidence="3 4">
    <name type="scientific">Heterodermia speciosa</name>
    <dbReference type="NCBI Taxonomy" id="116794"/>
    <lineage>
        <taxon>Eukaryota</taxon>
        <taxon>Fungi</taxon>
        <taxon>Dikarya</taxon>
        <taxon>Ascomycota</taxon>
        <taxon>Pezizomycotina</taxon>
        <taxon>Lecanoromycetes</taxon>
        <taxon>OSLEUM clade</taxon>
        <taxon>Lecanoromycetidae</taxon>
        <taxon>Caliciales</taxon>
        <taxon>Physciaceae</taxon>
        <taxon>Heterodermia</taxon>
    </lineage>
</organism>
<dbReference type="Gene3D" id="3.30.200.20">
    <property type="entry name" value="Phosphorylase Kinase, domain 1"/>
    <property type="match status" value="1"/>
</dbReference>
<comment type="caution">
    <text evidence="3">The sequence shown here is derived from an EMBL/GenBank/DDBJ whole genome shotgun (WGS) entry which is preliminary data.</text>
</comment>
<evidence type="ECO:0000259" key="2">
    <source>
        <dbReference type="Pfam" id="PF01636"/>
    </source>
</evidence>
<feature type="region of interest" description="Disordered" evidence="1">
    <location>
        <begin position="760"/>
        <end position="917"/>
    </location>
</feature>
<feature type="compositionally biased region" description="Polar residues" evidence="1">
    <location>
        <begin position="543"/>
        <end position="558"/>
    </location>
</feature>
<feature type="compositionally biased region" description="Low complexity" evidence="1">
    <location>
        <begin position="522"/>
        <end position="535"/>
    </location>
</feature>
<reference evidence="3" key="1">
    <citation type="submission" date="2021-03" db="EMBL/GenBank/DDBJ databases">
        <authorList>
            <person name="Tagirdzhanova G."/>
        </authorList>
    </citation>
    <scope>NUCLEOTIDE SEQUENCE</scope>
</reference>
<feature type="compositionally biased region" description="Polar residues" evidence="1">
    <location>
        <begin position="586"/>
        <end position="595"/>
    </location>
</feature>
<evidence type="ECO:0000313" key="4">
    <source>
        <dbReference type="Proteomes" id="UP000664521"/>
    </source>
</evidence>
<feature type="compositionally biased region" description="Low complexity" evidence="1">
    <location>
        <begin position="699"/>
        <end position="715"/>
    </location>
</feature>
<dbReference type="AlphaFoldDB" id="A0A8H3F4A4"/>
<feature type="compositionally biased region" description="Polar residues" evidence="1">
    <location>
        <begin position="773"/>
        <end position="795"/>
    </location>
</feature>
<sequence>MSSHDGAKTYPSCLQSVKAAGSLFSKLVSSSSQVLDAGKAWVDNLFKNKGGVNLDDDDHDDDDFQAPGPLDRFTSVLANIDKELIQEYASCIRRAQMSSQQYQVTPWTFVCTADDEPLHGSSNILIPLCFGDGVRWLFKVPSAGHDTCWNDMASRALIGEVSTMRILRHNGLPVPEVYSFEASTDNALGCPFILMEHVRGRPACEGWYDDTISNKAREQFRHRCLQTLALAMRKLSTLRFAQAGTLNYNSDGNVCSFQPLRIPDLERMNENILEWQLGNKELDDGDYFLEIGPFDSDDCEREYLMSLLDQQPPAAGKLGQGIYQLLRLFLEWMPQNNTGDSFVISHPDLDLQNVLVDESGTVTGLIDWDGASTVSRLAGCNYPKWLTQDWDPWNYAYRSGQLNIVGGRAVPSPRELKRYRQLYTDFLDQASAENGDKTLTLNYVDTVRKSLLLKSLELAIKNPHGTDNIVLKIFKLIAQVTGQEAFRLDGGLISQADDSYEHSSLESCRVLADVAPPEEEFSSANSSDSNQSAEDYVSRHSRGSTPPTEVSSRSSVESDNLHVESAMDTVTGSADGVKDQGINRVTSDLSMSDNSPPGEGFSKGSKGRHMRSGIRKIMKVLSPLKDSSDTKFIHSGATGKSIMVDGTMFEIVNPRPTVSNGHIESNSLACQIRQATVYGNAAQDLCPNITMGETNQTISPEEIPSSRAPSEPSSPQDLVSARTHSTIDGPAAAQVLETTGSRVELLNRPSKDTQEVLHEVNIHTKEDIPEKSTGLSSVTQPENAGSHNITSSTPNAIKPRPRRRLVKERNPPHKPSTTSASDSSPSNSKPRTKRFTSWLKSVVRKSGSRDHDSASTLEPHPSESEASGPTTKEAADSTDVFNEHEASSATSSSMKVPMESTKPVAPSATPLPQNPPGPQKFDLDNLEHIDDDRLWDEGFLPVQVCHDLVDGTLDAARMQRLKTGFEVLLNSL</sequence>
<dbReference type="Pfam" id="PF01636">
    <property type="entry name" value="APH"/>
    <property type="match status" value="1"/>
</dbReference>
<dbReference type="PANTHER" id="PTHR21310:SF15">
    <property type="entry name" value="AMINOGLYCOSIDE PHOSPHOTRANSFERASE DOMAIN-CONTAINING PROTEIN"/>
    <property type="match status" value="1"/>
</dbReference>
<protein>
    <recommendedName>
        <fullName evidence="2">Aminoglycoside phosphotransferase domain-containing protein</fullName>
    </recommendedName>
</protein>
<dbReference type="OrthoDB" id="2831558at2759"/>
<proteinExistence type="predicted"/>
<dbReference type="InterPro" id="IPR011009">
    <property type="entry name" value="Kinase-like_dom_sf"/>
</dbReference>